<feature type="domain" description="Myb-like" evidence="5">
    <location>
        <begin position="1"/>
        <end position="23"/>
    </location>
</feature>
<feature type="non-terminal residue" evidence="8">
    <location>
        <position position="1"/>
    </location>
</feature>
<dbReference type="CDD" id="cd00167">
    <property type="entry name" value="SANT"/>
    <property type="match status" value="2"/>
</dbReference>
<keyword evidence="4" id="KW-0539">Nucleus</keyword>
<dbReference type="EMBL" id="ML994621">
    <property type="protein sequence ID" value="KAF2189393.1"/>
    <property type="molecule type" value="Genomic_DNA"/>
</dbReference>
<dbReference type="PROSITE" id="PS51294">
    <property type="entry name" value="HTH_MYB"/>
    <property type="match status" value="2"/>
</dbReference>
<dbReference type="GO" id="GO:0000978">
    <property type="term" value="F:RNA polymerase II cis-regulatory region sequence-specific DNA binding"/>
    <property type="evidence" value="ECO:0007669"/>
    <property type="project" value="TreeGrafter"/>
</dbReference>
<evidence type="ECO:0008006" key="10">
    <source>
        <dbReference type="Google" id="ProtNLM"/>
    </source>
</evidence>
<evidence type="ECO:0000259" key="5">
    <source>
        <dbReference type="PROSITE" id="PS50090"/>
    </source>
</evidence>
<dbReference type="InterPro" id="IPR017884">
    <property type="entry name" value="SANT_dom"/>
</dbReference>
<evidence type="ECO:0000256" key="3">
    <source>
        <dbReference type="ARBA" id="ARBA00023163"/>
    </source>
</evidence>
<keyword evidence="1" id="KW-0805">Transcription regulation</keyword>
<reference evidence="8" key="1">
    <citation type="journal article" date="2020" name="Stud. Mycol.">
        <title>101 Dothideomycetes genomes: a test case for predicting lifestyles and emergence of pathogens.</title>
        <authorList>
            <person name="Haridas S."/>
            <person name="Albert R."/>
            <person name="Binder M."/>
            <person name="Bloem J."/>
            <person name="Labutti K."/>
            <person name="Salamov A."/>
            <person name="Andreopoulos B."/>
            <person name="Baker S."/>
            <person name="Barry K."/>
            <person name="Bills G."/>
            <person name="Bluhm B."/>
            <person name="Cannon C."/>
            <person name="Castanera R."/>
            <person name="Culley D."/>
            <person name="Daum C."/>
            <person name="Ezra D."/>
            <person name="Gonzalez J."/>
            <person name="Henrissat B."/>
            <person name="Kuo A."/>
            <person name="Liang C."/>
            <person name="Lipzen A."/>
            <person name="Lutzoni F."/>
            <person name="Magnuson J."/>
            <person name="Mondo S."/>
            <person name="Nolan M."/>
            <person name="Ohm R."/>
            <person name="Pangilinan J."/>
            <person name="Park H.-J."/>
            <person name="Ramirez L."/>
            <person name="Alfaro M."/>
            <person name="Sun H."/>
            <person name="Tritt A."/>
            <person name="Yoshinaga Y."/>
            <person name="Zwiers L.-H."/>
            <person name="Turgeon B."/>
            <person name="Goodwin S."/>
            <person name="Spatafora J."/>
            <person name="Crous P."/>
            <person name="Grigoriev I."/>
        </authorList>
    </citation>
    <scope>NUCLEOTIDE SEQUENCE</scope>
    <source>
        <strain evidence="8">CBS 207.26</strain>
    </source>
</reference>
<dbReference type="InterPro" id="IPR051575">
    <property type="entry name" value="Myb-like_DNA-bd"/>
</dbReference>
<name>A0A6A6EDT4_9PEZI</name>
<evidence type="ECO:0000256" key="1">
    <source>
        <dbReference type="ARBA" id="ARBA00023015"/>
    </source>
</evidence>
<dbReference type="GO" id="GO:0042796">
    <property type="term" value="P:snRNA transcription by RNA polymerase III"/>
    <property type="evidence" value="ECO:0007669"/>
    <property type="project" value="TreeGrafter"/>
</dbReference>
<dbReference type="Proteomes" id="UP000800200">
    <property type="component" value="Unassembled WGS sequence"/>
</dbReference>
<dbReference type="GO" id="GO:0019185">
    <property type="term" value="C:snRNA-activating protein complex"/>
    <property type="evidence" value="ECO:0007669"/>
    <property type="project" value="TreeGrafter"/>
</dbReference>
<dbReference type="GO" id="GO:0001006">
    <property type="term" value="F:RNA polymerase III type 3 promoter sequence-specific DNA binding"/>
    <property type="evidence" value="ECO:0007669"/>
    <property type="project" value="TreeGrafter"/>
</dbReference>
<evidence type="ECO:0000259" key="6">
    <source>
        <dbReference type="PROSITE" id="PS51293"/>
    </source>
</evidence>
<feature type="domain" description="SANT" evidence="6">
    <location>
        <begin position="78"/>
        <end position="128"/>
    </location>
</feature>
<evidence type="ECO:0000256" key="4">
    <source>
        <dbReference type="ARBA" id="ARBA00023242"/>
    </source>
</evidence>
<evidence type="ECO:0000259" key="7">
    <source>
        <dbReference type="PROSITE" id="PS51294"/>
    </source>
</evidence>
<dbReference type="SUPFAM" id="SSF46689">
    <property type="entry name" value="Homeodomain-like"/>
    <property type="match status" value="1"/>
</dbReference>
<dbReference type="AlphaFoldDB" id="A0A6A6EDT4"/>
<dbReference type="PROSITE" id="PS51293">
    <property type="entry name" value="SANT"/>
    <property type="match status" value="1"/>
</dbReference>
<dbReference type="PROSITE" id="PS50090">
    <property type="entry name" value="MYB_LIKE"/>
    <property type="match status" value="3"/>
</dbReference>
<feature type="domain" description="Myb-like" evidence="5">
    <location>
        <begin position="24"/>
        <end position="74"/>
    </location>
</feature>
<feature type="domain" description="HTH myb-type" evidence="7">
    <location>
        <begin position="27"/>
        <end position="78"/>
    </location>
</feature>
<feature type="domain" description="HTH myb-type" evidence="7">
    <location>
        <begin position="80"/>
        <end position="128"/>
    </location>
</feature>
<sequence>WIHIASKISGRTNKDCRKRWSKICSGINKGTWDREEDERLRKGVDMFGLRWTQVADVVGSRHADQCAKRWQNSLDPSVDRSEWTEADDQRLLAAVDQHGQKWKRIAEEQLPRRSTNDLKNRYMSIYLP</sequence>
<gene>
    <name evidence="8" type="ORF">K469DRAFT_563453</name>
</gene>
<dbReference type="Pfam" id="PF13921">
    <property type="entry name" value="Myb_DNA-bind_6"/>
    <property type="match status" value="1"/>
</dbReference>
<keyword evidence="3" id="KW-0804">Transcription</keyword>
<dbReference type="InterPro" id="IPR017930">
    <property type="entry name" value="Myb_dom"/>
</dbReference>
<dbReference type="InterPro" id="IPR001005">
    <property type="entry name" value="SANT/Myb"/>
</dbReference>
<keyword evidence="9" id="KW-1185">Reference proteome</keyword>
<dbReference type="GO" id="GO:0042795">
    <property type="term" value="P:snRNA transcription by RNA polymerase II"/>
    <property type="evidence" value="ECO:0007669"/>
    <property type="project" value="TreeGrafter"/>
</dbReference>
<feature type="domain" description="Myb-like" evidence="5">
    <location>
        <begin position="75"/>
        <end position="126"/>
    </location>
</feature>
<dbReference type="PANTHER" id="PTHR46621">
    <property type="entry name" value="SNRNA-ACTIVATING PROTEIN COMPLEX SUBUNIT 4"/>
    <property type="match status" value="1"/>
</dbReference>
<dbReference type="PANTHER" id="PTHR46621:SF1">
    <property type="entry name" value="SNRNA-ACTIVATING PROTEIN COMPLEX SUBUNIT 4"/>
    <property type="match status" value="1"/>
</dbReference>
<evidence type="ECO:0000256" key="2">
    <source>
        <dbReference type="ARBA" id="ARBA00023125"/>
    </source>
</evidence>
<accession>A0A6A6EDT4</accession>
<organism evidence="8 9">
    <name type="scientific">Zopfia rhizophila CBS 207.26</name>
    <dbReference type="NCBI Taxonomy" id="1314779"/>
    <lineage>
        <taxon>Eukaryota</taxon>
        <taxon>Fungi</taxon>
        <taxon>Dikarya</taxon>
        <taxon>Ascomycota</taxon>
        <taxon>Pezizomycotina</taxon>
        <taxon>Dothideomycetes</taxon>
        <taxon>Dothideomycetes incertae sedis</taxon>
        <taxon>Zopfiaceae</taxon>
        <taxon>Zopfia</taxon>
    </lineage>
</organism>
<keyword evidence="2" id="KW-0238">DNA-binding</keyword>
<evidence type="ECO:0000313" key="8">
    <source>
        <dbReference type="EMBL" id="KAF2189393.1"/>
    </source>
</evidence>
<dbReference type="OrthoDB" id="2143914at2759"/>
<proteinExistence type="predicted"/>
<dbReference type="SMART" id="SM00717">
    <property type="entry name" value="SANT"/>
    <property type="match status" value="2"/>
</dbReference>
<dbReference type="Gene3D" id="1.10.10.60">
    <property type="entry name" value="Homeodomain-like"/>
    <property type="match status" value="3"/>
</dbReference>
<evidence type="ECO:0000313" key="9">
    <source>
        <dbReference type="Proteomes" id="UP000800200"/>
    </source>
</evidence>
<protein>
    <recommendedName>
        <fullName evidence="10">Homeodomain-like protein</fullName>
    </recommendedName>
</protein>
<dbReference type="InterPro" id="IPR009057">
    <property type="entry name" value="Homeodomain-like_sf"/>
</dbReference>